<reference evidence="5" key="1">
    <citation type="submission" date="2023-07" db="EMBL/GenBank/DDBJ databases">
        <title>Whole genome shotgun sequence of Streptomyces spororaveus NBRC 15456.</title>
        <authorList>
            <person name="Komaki H."/>
            <person name="Tamura T."/>
        </authorList>
    </citation>
    <scope>NUCLEOTIDE SEQUENCE [LARGE SCALE GENOMIC DNA]</scope>
    <source>
        <strain evidence="5">NBRC 15456</strain>
    </source>
</reference>
<protein>
    <recommendedName>
        <fullName evidence="3">N-acetyltransferase domain-containing protein</fullName>
    </recommendedName>
</protein>
<dbReference type="Pfam" id="PF00583">
    <property type="entry name" value="Acetyltransf_1"/>
    <property type="match status" value="1"/>
</dbReference>
<comment type="caution">
    <text evidence="4">The sequence shown here is derived from an EMBL/GenBank/DDBJ whole genome shotgun (WGS) entry which is preliminary data.</text>
</comment>
<dbReference type="RefSeq" id="WP_202197880.1">
    <property type="nucleotide sequence ID" value="NZ_BAAATO010000004.1"/>
</dbReference>
<keyword evidence="1" id="KW-0808">Transferase</keyword>
<dbReference type="InterPro" id="IPR050832">
    <property type="entry name" value="Bact_Acetyltransf"/>
</dbReference>
<evidence type="ECO:0000313" key="5">
    <source>
        <dbReference type="Proteomes" id="UP000608522"/>
    </source>
</evidence>
<evidence type="ECO:0000256" key="1">
    <source>
        <dbReference type="ARBA" id="ARBA00022679"/>
    </source>
</evidence>
<sequence>MTDRHEVVIAGRPGRALRAGDGLAGLLAAYHLRTEAEKGAAVAGVDGLPDRYRMEIADPRTAFAGDMVLLALSGDTAVGCLVVTAPAGGRSEVKRLWTAPEFRGTGIASRLVGAALTHAGESGADVVRLSVWDWRTGAIALYERLGFTVTESWDERDRLVCMERAV</sequence>
<dbReference type="InterPro" id="IPR016181">
    <property type="entry name" value="Acyl_CoA_acyltransferase"/>
</dbReference>
<dbReference type="SUPFAM" id="SSF55729">
    <property type="entry name" value="Acyl-CoA N-acyltransferases (Nat)"/>
    <property type="match status" value="1"/>
</dbReference>
<dbReference type="PANTHER" id="PTHR43877:SF2">
    <property type="entry name" value="AMINOALKYLPHOSPHONATE N-ACETYLTRANSFERASE-RELATED"/>
    <property type="match status" value="1"/>
</dbReference>
<keyword evidence="5" id="KW-1185">Reference proteome</keyword>
<accession>A0ABQ3T4V7</accession>
<organism evidence="4 5">
    <name type="scientific">Streptomyces spororaveus</name>
    <dbReference type="NCBI Taxonomy" id="284039"/>
    <lineage>
        <taxon>Bacteria</taxon>
        <taxon>Bacillati</taxon>
        <taxon>Actinomycetota</taxon>
        <taxon>Actinomycetes</taxon>
        <taxon>Kitasatosporales</taxon>
        <taxon>Streptomycetaceae</taxon>
        <taxon>Streptomyces</taxon>
    </lineage>
</organism>
<dbReference type="EMBL" id="BNED01000005">
    <property type="protein sequence ID" value="GHI75432.1"/>
    <property type="molecule type" value="Genomic_DNA"/>
</dbReference>
<dbReference type="InterPro" id="IPR000182">
    <property type="entry name" value="GNAT_dom"/>
</dbReference>
<dbReference type="PANTHER" id="PTHR43877">
    <property type="entry name" value="AMINOALKYLPHOSPHONATE N-ACETYLTRANSFERASE-RELATED-RELATED"/>
    <property type="match status" value="1"/>
</dbReference>
<dbReference type="PROSITE" id="PS51186">
    <property type="entry name" value="GNAT"/>
    <property type="match status" value="1"/>
</dbReference>
<proteinExistence type="predicted"/>
<dbReference type="Proteomes" id="UP000608522">
    <property type="component" value="Unassembled WGS sequence"/>
</dbReference>
<evidence type="ECO:0000259" key="3">
    <source>
        <dbReference type="PROSITE" id="PS51186"/>
    </source>
</evidence>
<dbReference type="Gene3D" id="3.40.630.30">
    <property type="match status" value="1"/>
</dbReference>
<gene>
    <name evidence="4" type="ORF">Sspor_09930</name>
</gene>
<keyword evidence="2" id="KW-0012">Acyltransferase</keyword>
<name>A0ABQ3T4V7_9ACTN</name>
<evidence type="ECO:0000313" key="4">
    <source>
        <dbReference type="EMBL" id="GHI75432.1"/>
    </source>
</evidence>
<feature type="domain" description="N-acetyltransferase" evidence="3">
    <location>
        <begin position="15"/>
        <end position="166"/>
    </location>
</feature>
<dbReference type="CDD" id="cd04301">
    <property type="entry name" value="NAT_SF"/>
    <property type="match status" value="1"/>
</dbReference>
<evidence type="ECO:0000256" key="2">
    <source>
        <dbReference type="ARBA" id="ARBA00023315"/>
    </source>
</evidence>